<name>A0A7V9WSV8_STRPO</name>
<reference evidence="2 3" key="1">
    <citation type="submission" date="2020-07" db="EMBL/GenBank/DDBJ databases">
        <title>Molecular and genomic characterization of Streptococcus porcinus isolated from diseased swine in Brazil.</title>
        <authorList>
            <person name="Moreno L.Z."/>
            <person name="Matajira C.E.C."/>
            <person name="Poor A.P."/>
            <person name="Dutra M.C."/>
            <person name="Moreno A.M."/>
        </authorList>
    </citation>
    <scope>NUCLEOTIDE SEQUENCE [LARGE SCALE GENOMIC DNA]</scope>
    <source>
        <strain evidence="2 3">SP0816-2</strain>
    </source>
</reference>
<evidence type="ECO:0000313" key="3">
    <source>
        <dbReference type="Proteomes" id="UP000524462"/>
    </source>
</evidence>
<keyword evidence="1" id="KW-0472">Membrane</keyword>
<proteinExistence type="predicted"/>
<dbReference type="AlphaFoldDB" id="A0A7V9WSV8"/>
<feature type="transmembrane region" description="Helical" evidence="1">
    <location>
        <begin position="6"/>
        <end position="23"/>
    </location>
</feature>
<keyword evidence="1" id="KW-0812">Transmembrane</keyword>
<evidence type="ECO:0000313" key="2">
    <source>
        <dbReference type="EMBL" id="MBA2796253.1"/>
    </source>
</evidence>
<dbReference type="EMBL" id="JACEGE010000020">
    <property type="protein sequence ID" value="MBA2796253.1"/>
    <property type="molecule type" value="Genomic_DNA"/>
</dbReference>
<keyword evidence="1" id="KW-1133">Transmembrane helix</keyword>
<dbReference type="Proteomes" id="UP000524462">
    <property type="component" value="Unassembled WGS sequence"/>
</dbReference>
<organism evidence="2 3">
    <name type="scientific">Streptococcus porcinus</name>
    <dbReference type="NCBI Taxonomy" id="1340"/>
    <lineage>
        <taxon>Bacteria</taxon>
        <taxon>Bacillati</taxon>
        <taxon>Bacillota</taxon>
        <taxon>Bacilli</taxon>
        <taxon>Lactobacillales</taxon>
        <taxon>Streptococcaceae</taxon>
        <taxon>Streptococcus</taxon>
    </lineage>
</organism>
<comment type="caution">
    <text evidence="2">The sequence shown here is derived from an EMBL/GenBank/DDBJ whole genome shotgun (WGS) entry which is preliminary data.</text>
</comment>
<gene>
    <name evidence="2" type="ORF">H1B29_07145</name>
</gene>
<sequence>MRLKKVVAIFIMACVSLVIYHFYHHKDMQKRTRDDVVVVRRIKEKKKVASKREVTKEATKTLERSDLKVSQKKLEKVRKDIEIPIDYLVKAKSQSDIKVTYDNKLSITSQTVAETIKTMLLAGYHFNLESLKVYESDSDNVYQFTILMTTDKKEELSVVGNYVLGTQQFEFVSVHGTPVNVMF</sequence>
<accession>A0A7V9WSV8</accession>
<evidence type="ECO:0000256" key="1">
    <source>
        <dbReference type="SAM" id="Phobius"/>
    </source>
</evidence>
<protein>
    <submittedName>
        <fullName evidence="2">Uncharacterized protein</fullName>
    </submittedName>
</protein>